<organism evidence="1 2">
    <name type="scientific">Cylindrobasidium torrendii FP15055 ss-10</name>
    <dbReference type="NCBI Taxonomy" id="1314674"/>
    <lineage>
        <taxon>Eukaryota</taxon>
        <taxon>Fungi</taxon>
        <taxon>Dikarya</taxon>
        <taxon>Basidiomycota</taxon>
        <taxon>Agaricomycotina</taxon>
        <taxon>Agaricomycetes</taxon>
        <taxon>Agaricomycetidae</taxon>
        <taxon>Agaricales</taxon>
        <taxon>Marasmiineae</taxon>
        <taxon>Physalacriaceae</taxon>
        <taxon>Cylindrobasidium</taxon>
    </lineage>
</organism>
<evidence type="ECO:0000313" key="1">
    <source>
        <dbReference type="EMBL" id="KIY60886.1"/>
    </source>
</evidence>
<dbReference type="EMBL" id="KN881181">
    <property type="protein sequence ID" value="KIY60886.1"/>
    <property type="molecule type" value="Genomic_DNA"/>
</dbReference>
<keyword evidence="2" id="KW-1185">Reference proteome</keyword>
<reference evidence="1 2" key="1">
    <citation type="journal article" date="2015" name="Fungal Genet. Biol.">
        <title>Evolution of novel wood decay mechanisms in Agaricales revealed by the genome sequences of Fistulina hepatica and Cylindrobasidium torrendii.</title>
        <authorList>
            <person name="Floudas D."/>
            <person name="Held B.W."/>
            <person name="Riley R."/>
            <person name="Nagy L.G."/>
            <person name="Koehler G."/>
            <person name="Ransdell A.S."/>
            <person name="Younus H."/>
            <person name="Chow J."/>
            <person name="Chiniquy J."/>
            <person name="Lipzen A."/>
            <person name="Tritt A."/>
            <person name="Sun H."/>
            <person name="Haridas S."/>
            <person name="LaButti K."/>
            <person name="Ohm R.A."/>
            <person name="Kues U."/>
            <person name="Blanchette R.A."/>
            <person name="Grigoriev I.V."/>
            <person name="Minto R.E."/>
            <person name="Hibbett D.S."/>
        </authorList>
    </citation>
    <scope>NUCLEOTIDE SEQUENCE [LARGE SCALE GENOMIC DNA]</scope>
    <source>
        <strain evidence="1 2">FP15055 ss-10</strain>
    </source>
</reference>
<sequence length="184" mass="20867">MLETIESLTSDVQLLEKIKSTRYLRPRPSVLKIGQLELLYDFAQSPADHERFVDMVRVSPRVFRTLLDLIEDDPVFQNNSHVPQTPVDVQLATTLYRMGRYGNGGSCKDIARVLGIGDGTKEEEKKWMDKHLGYTGGLWREGYLMYDGTIVVLYSKPGQNGQSYYTRKSNYGLNAQIGNTPSNL</sequence>
<gene>
    <name evidence="1" type="ORF">CYLTODRAFT_363592</name>
</gene>
<feature type="non-terminal residue" evidence="1">
    <location>
        <position position="184"/>
    </location>
</feature>
<dbReference type="OrthoDB" id="2408877at2759"/>
<dbReference type="Proteomes" id="UP000054007">
    <property type="component" value="Unassembled WGS sequence"/>
</dbReference>
<protein>
    <submittedName>
        <fullName evidence="1">Uncharacterized protein</fullName>
    </submittedName>
</protein>
<proteinExistence type="predicted"/>
<evidence type="ECO:0000313" key="2">
    <source>
        <dbReference type="Proteomes" id="UP000054007"/>
    </source>
</evidence>
<name>A0A0D7AUC4_9AGAR</name>
<accession>A0A0D7AUC4</accession>
<dbReference type="AlphaFoldDB" id="A0A0D7AUC4"/>
<dbReference type="STRING" id="1314674.A0A0D7AUC4"/>